<feature type="transmembrane region" description="Helical" evidence="1">
    <location>
        <begin position="105"/>
        <end position="123"/>
    </location>
</feature>
<evidence type="ECO:0000256" key="1">
    <source>
        <dbReference type="SAM" id="Phobius"/>
    </source>
</evidence>
<dbReference type="STRING" id="692418.SAMN04488029_1942"/>
<accession>A0A1W2GCB3</accession>
<feature type="transmembrane region" description="Helical" evidence="1">
    <location>
        <begin position="12"/>
        <end position="31"/>
    </location>
</feature>
<feature type="transmembrane region" description="Helical" evidence="1">
    <location>
        <begin position="37"/>
        <end position="56"/>
    </location>
</feature>
<dbReference type="RefSeq" id="WP_084372628.1">
    <property type="nucleotide sequence ID" value="NZ_FWYF01000002.1"/>
</dbReference>
<sequence>MDSRVRHITKSVTWRIIASATTFSLTLAFFGKAELAMASWLTAIETSVKIVIYYFHERIWFKLSTNLNSKMRHIAKALTWRIIASGTTFILALLLFGGHDDALEKATWIALIESILKMAFYYAHEEFWYRINLGLDDRQKESTP</sequence>
<evidence type="ECO:0000259" key="2">
    <source>
        <dbReference type="Pfam" id="PF09834"/>
    </source>
</evidence>
<feature type="domain" description="DUF2061" evidence="2">
    <location>
        <begin position="74"/>
        <end position="128"/>
    </location>
</feature>
<gene>
    <name evidence="3" type="ORF">SAMN04488029_1942</name>
</gene>
<organism evidence="3 4">
    <name type="scientific">Reichenbachiella faecimaris</name>
    <dbReference type="NCBI Taxonomy" id="692418"/>
    <lineage>
        <taxon>Bacteria</taxon>
        <taxon>Pseudomonadati</taxon>
        <taxon>Bacteroidota</taxon>
        <taxon>Cytophagia</taxon>
        <taxon>Cytophagales</taxon>
        <taxon>Reichenbachiellaceae</taxon>
        <taxon>Reichenbachiella</taxon>
    </lineage>
</organism>
<proteinExistence type="predicted"/>
<feature type="domain" description="DUF2061" evidence="2">
    <location>
        <begin position="8"/>
        <end position="60"/>
    </location>
</feature>
<name>A0A1W2GCB3_REIFA</name>
<feature type="transmembrane region" description="Helical" evidence="1">
    <location>
        <begin position="77"/>
        <end position="99"/>
    </location>
</feature>
<evidence type="ECO:0000313" key="3">
    <source>
        <dbReference type="EMBL" id="SMD34310.1"/>
    </source>
</evidence>
<dbReference type="Proteomes" id="UP000192472">
    <property type="component" value="Unassembled WGS sequence"/>
</dbReference>
<keyword evidence="4" id="KW-1185">Reference proteome</keyword>
<evidence type="ECO:0000313" key="4">
    <source>
        <dbReference type="Proteomes" id="UP000192472"/>
    </source>
</evidence>
<keyword evidence="1" id="KW-1133">Transmembrane helix</keyword>
<keyword evidence="1" id="KW-0812">Transmembrane</keyword>
<reference evidence="3 4" key="1">
    <citation type="submission" date="2017-04" db="EMBL/GenBank/DDBJ databases">
        <authorList>
            <person name="Afonso C.L."/>
            <person name="Miller P.J."/>
            <person name="Scott M.A."/>
            <person name="Spackman E."/>
            <person name="Goraichik I."/>
            <person name="Dimitrov K.M."/>
            <person name="Suarez D.L."/>
            <person name="Swayne D.E."/>
        </authorList>
    </citation>
    <scope>NUCLEOTIDE SEQUENCE [LARGE SCALE GENOMIC DNA]</scope>
    <source>
        <strain evidence="3 4">DSM 26133</strain>
    </source>
</reference>
<protein>
    <submittedName>
        <fullName evidence="3">Uncharacterized membrane protein</fullName>
    </submittedName>
</protein>
<dbReference type="Pfam" id="PF09834">
    <property type="entry name" value="DUF2061"/>
    <property type="match status" value="2"/>
</dbReference>
<keyword evidence="1" id="KW-0472">Membrane</keyword>
<dbReference type="OrthoDB" id="197461at2"/>
<dbReference type="EMBL" id="FWYF01000002">
    <property type="protein sequence ID" value="SMD34310.1"/>
    <property type="molecule type" value="Genomic_DNA"/>
</dbReference>
<dbReference type="InterPro" id="IPR018638">
    <property type="entry name" value="DUF2061_membrane"/>
</dbReference>
<dbReference type="AlphaFoldDB" id="A0A1W2GCB3"/>